<gene>
    <name evidence="1" type="ORF">IFR04_005140</name>
</gene>
<dbReference type="AlphaFoldDB" id="A0A8H7TLF2"/>
<evidence type="ECO:0008006" key="3">
    <source>
        <dbReference type="Google" id="ProtNLM"/>
    </source>
</evidence>
<comment type="caution">
    <text evidence="1">The sequence shown here is derived from an EMBL/GenBank/DDBJ whole genome shotgun (WGS) entry which is preliminary data.</text>
</comment>
<evidence type="ECO:0000313" key="2">
    <source>
        <dbReference type="Proteomes" id="UP000664132"/>
    </source>
</evidence>
<sequence>MTTHKAEAERPTATNTCQILHRRTHNPSKHPSTIAVVSWRWDGTDRMIGSHNVFCAIYQARKLGIEYLFIDVISIDQRLSGEDLLHQVVNFSIFYRTVQVIAVYDKLGINLLQTFQRPWIFSETQSYKHDQAQIAVLTHLSDYQTAQAMHIFVFANRVQSITSSALGVMLGVHIMACIADLKYIVPIHAHLFQAAYETLRGSDYLLTVAICCKIGINGWIHVRTTDPVLKDLEFDRYTFQDESTGTIESIAPRSAEF</sequence>
<protein>
    <recommendedName>
        <fullName evidence="3">Heterokaryon incompatibility domain-containing protein</fullName>
    </recommendedName>
</protein>
<proteinExistence type="predicted"/>
<dbReference type="OrthoDB" id="3564117at2759"/>
<organism evidence="1 2">
    <name type="scientific">Cadophora malorum</name>
    <dbReference type="NCBI Taxonomy" id="108018"/>
    <lineage>
        <taxon>Eukaryota</taxon>
        <taxon>Fungi</taxon>
        <taxon>Dikarya</taxon>
        <taxon>Ascomycota</taxon>
        <taxon>Pezizomycotina</taxon>
        <taxon>Leotiomycetes</taxon>
        <taxon>Helotiales</taxon>
        <taxon>Ploettnerulaceae</taxon>
        <taxon>Cadophora</taxon>
    </lineage>
</organism>
<keyword evidence="2" id="KW-1185">Reference proteome</keyword>
<dbReference type="EMBL" id="JAFJYH010000060">
    <property type="protein sequence ID" value="KAG4421764.1"/>
    <property type="molecule type" value="Genomic_DNA"/>
</dbReference>
<evidence type="ECO:0000313" key="1">
    <source>
        <dbReference type="EMBL" id="KAG4421764.1"/>
    </source>
</evidence>
<reference evidence="1" key="1">
    <citation type="submission" date="2021-02" db="EMBL/GenBank/DDBJ databases">
        <title>Genome sequence Cadophora malorum strain M34.</title>
        <authorList>
            <person name="Stefanovic E."/>
            <person name="Vu D."/>
            <person name="Scully C."/>
            <person name="Dijksterhuis J."/>
            <person name="Roader J."/>
            <person name="Houbraken J."/>
        </authorList>
    </citation>
    <scope>NUCLEOTIDE SEQUENCE</scope>
    <source>
        <strain evidence="1">M34</strain>
    </source>
</reference>
<dbReference type="Proteomes" id="UP000664132">
    <property type="component" value="Unassembled WGS sequence"/>
</dbReference>
<accession>A0A8H7TLF2</accession>
<name>A0A8H7TLF2_9HELO</name>